<protein>
    <submittedName>
        <fullName evidence="2">(rape) hypothetical protein</fullName>
    </submittedName>
</protein>
<dbReference type="Proteomes" id="UP001295469">
    <property type="component" value="Chromosome C04"/>
</dbReference>
<evidence type="ECO:0000313" key="2">
    <source>
        <dbReference type="EMBL" id="CAF1839023.1"/>
    </source>
</evidence>
<organism evidence="2">
    <name type="scientific">Brassica napus</name>
    <name type="common">Rape</name>
    <dbReference type="NCBI Taxonomy" id="3708"/>
    <lineage>
        <taxon>Eukaryota</taxon>
        <taxon>Viridiplantae</taxon>
        <taxon>Streptophyta</taxon>
        <taxon>Embryophyta</taxon>
        <taxon>Tracheophyta</taxon>
        <taxon>Spermatophyta</taxon>
        <taxon>Magnoliopsida</taxon>
        <taxon>eudicotyledons</taxon>
        <taxon>Gunneridae</taxon>
        <taxon>Pentapetalae</taxon>
        <taxon>rosids</taxon>
        <taxon>malvids</taxon>
        <taxon>Brassicales</taxon>
        <taxon>Brassicaceae</taxon>
        <taxon>Brassiceae</taxon>
        <taxon>Brassica</taxon>
    </lineage>
</organism>
<dbReference type="AlphaFoldDB" id="A0A816JWI2"/>
<gene>
    <name evidence="2" type="ORF">DARMORV10_C04P28040.1</name>
</gene>
<name>A0A816JWI2_BRANA</name>
<sequence length="44" mass="4967">MTSEAPNWASKKNRRDQRNAGGREHQKCGKNSGKVKSGHLFLKK</sequence>
<accession>A0A816JWI2</accession>
<reference evidence="2" key="1">
    <citation type="submission" date="2021-01" db="EMBL/GenBank/DDBJ databases">
        <authorList>
            <consortium name="Genoscope - CEA"/>
            <person name="William W."/>
        </authorList>
    </citation>
    <scope>NUCLEOTIDE SEQUENCE</scope>
</reference>
<feature type="region of interest" description="Disordered" evidence="1">
    <location>
        <begin position="1"/>
        <end position="44"/>
    </location>
</feature>
<dbReference type="EMBL" id="HG994368">
    <property type="protein sequence ID" value="CAF1839023.1"/>
    <property type="molecule type" value="Genomic_DNA"/>
</dbReference>
<feature type="compositionally biased region" description="Basic and acidic residues" evidence="1">
    <location>
        <begin position="16"/>
        <end position="27"/>
    </location>
</feature>
<proteinExistence type="predicted"/>
<evidence type="ECO:0000256" key="1">
    <source>
        <dbReference type="SAM" id="MobiDB-lite"/>
    </source>
</evidence>